<dbReference type="InterPro" id="IPR036513">
    <property type="entry name" value="STAS_dom_sf"/>
</dbReference>
<name>A0ABP8BE00_9ACTN</name>
<protein>
    <recommendedName>
        <fullName evidence="2">Anti-sigma factor antagonist</fullName>
    </recommendedName>
</protein>
<evidence type="ECO:0000256" key="2">
    <source>
        <dbReference type="RuleBase" id="RU003749"/>
    </source>
</evidence>
<reference evidence="5" key="1">
    <citation type="journal article" date="2019" name="Int. J. Syst. Evol. Microbiol.">
        <title>The Global Catalogue of Microorganisms (GCM) 10K type strain sequencing project: providing services to taxonomists for standard genome sequencing and annotation.</title>
        <authorList>
            <consortium name="The Broad Institute Genomics Platform"/>
            <consortium name="The Broad Institute Genome Sequencing Center for Infectious Disease"/>
            <person name="Wu L."/>
            <person name="Ma J."/>
        </authorList>
    </citation>
    <scope>NUCLEOTIDE SEQUENCE [LARGE SCALE GENOMIC DNA]</scope>
    <source>
        <strain evidence="5">JCM 17388</strain>
    </source>
</reference>
<proteinExistence type="inferred from homology"/>
<dbReference type="Proteomes" id="UP001501251">
    <property type="component" value="Unassembled WGS sequence"/>
</dbReference>
<dbReference type="NCBIfam" id="TIGR00377">
    <property type="entry name" value="ant_ant_sig"/>
    <property type="match status" value="1"/>
</dbReference>
<evidence type="ECO:0000259" key="3">
    <source>
        <dbReference type="PROSITE" id="PS50801"/>
    </source>
</evidence>
<dbReference type="CDD" id="cd07043">
    <property type="entry name" value="STAS_anti-anti-sigma_factors"/>
    <property type="match status" value="1"/>
</dbReference>
<dbReference type="InterPro" id="IPR002645">
    <property type="entry name" value="STAS_dom"/>
</dbReference>
<comment type="similarity">
    <text evidence="1 2">Belongs to the anti-sigma-factor antagonist family.</text>
</comment>
<dbReference type="EMBL" id="BAABAQ010000014">
    <property type="protein sequence ID" value="GAA4204628.1"/>
    <property type="molecule type" value="Genomic_DNA"/>
</dbReference>
<dbReference type="PANTHER" id="PTHR33495">
    <property type="entry name" value="ANTI-SIGMA FACTOR ANTAGONIST TM_1081-RELATED-RELATED"/>
    <property type="match status" value="1"/>
</dbReference>
<keyword evidence="5" id="KW-1185">Reference proteome</keyword>
<dbReference type="InterPro" id="IPR003658">
    <property type="entry name" value="Anti-sigma_ant"/>
</dbReference>
<gene>
    <name evidence="4" type="ORF">GCM10022252_63970</name>
</gene>
<evidence type="ECO:0000313" key="4">
    <source>
        <dbReference type="EMBL" id="GAA4204628.1"/>
    </source>
</evidence>
<sequence>MAAETDRVTGWRYEAMSRELSIDVDHHGHADCAVITVAGDIDRNSSGLLRETIEQLVSDYRPRIVIDAEGITFCDSTGLRVLLSGARVASESGGWLRLAGVSDVLKRLLQMTGLLVWFPVDPDVATSLDHAARRDTQSPG</sequence>
<dbReference type="PANTHER" id="PTHR33495:SF2">
    <property type="entry name" value="ANTI-SIGMA FACTOR ANTAGONIST TM_1081-RELATED"/>
    <property type="match status" value="1"/>
</dbReference>
<dbReference type="Pfam" id="PF13466">
    <property type="entry name" value="STAS_2"/>
    <property type="match status" value="1"/>
</dbReference>
<organism evidence="4 5">
    <name type="scientific">Streptosporangium oxazolinicum</name>
    <dbReference type="NCBI Taxonomy" id="909287"/>
    <lineage>
        <taxon>Bacteria</taxon>
        <taxon>Bacillati</taxon>
        <taxon>Actinomycetota</taxon>
        <taxon>Actinomycetes</taxon>
        <taxon>Streptosporangiales</taxon>
        <taxon>Streptosporangiaceae</taxon>
        <taxon>Streptosporangium</taxon>
    </lineage>
</organism>
<dbReference type="PROSITE" id="PS50801">
    <property type="entry name" value="STAS"/>
    <property type="match status" value="1"/>
</dbReference>
<dbReference type="InterPro" id="IPR058548">
    <property type="entry name" value="MlaB-like_STAS"/>
</dbReference>
<feature type="domain" description="STAS" evidence="3">
    <location>
        <begin position="34"/>
        <end position="131"/>
    </location>
</feature>
<comment type="caution">
    <text evidence="4">The sequence shown here is derived from an EMBL/GenBank/DDBJ whole genome shotgun (WGS) entry which is preliminary data.</text>
</comment>
<dbReference type="SUPFAM" id="SSF52091">
    <property type="entry name" value="SpoIIaa-like"/>
    <property type="match status" value="1"/>
</dbReference>
<evidence type="ECO:0000313" key="5">
    <source>
        <dbReference type="Proteomes" id="UP001501251"/>
    </source>
</evidence>
<evidence type="ECO:0000256" key="1">
    <source>
        <dbReference type="ARBA" id="ARBA00009013"/>
    </source>
</evidence>
<dbReference type="Gene3D" id="3.30.750.24">
    <property type="entry name" value="STAS domain"/>
    <property type="match status" value="1"/>
</dbReference>
<accession>A0ABP8BE00</accession>